<feature type="compositionally biased region" description="Basic and acidic residues" evidence="1">
    <location>
        <begin position="364"/>
        <end position="376"/>
    </location>
</feature>
<feature type="compositionally biased region" description="Polar residues" evidence="1">
    <location>
        <begin position="501"/>
        <end position="513"/>
    </location>
</feature>
<organism evidence="3 4">
    <name type="scientific">Porites evermanni</name>
    <dbReference type="NCBI Taxonomy" id="104178"/>
    <lineage>
        <taxon>Eukaryota</taxon>
        <taxon>Metazoa</taxon>
        <taxon>Cnidaria</taxon>
        <taxon>Anthozoa</taxon>
        <taxon>Hexacorallia</taxon>
        <taxon>Scleractinia</taxon>
        <taxon>Fungiina</taxon>
        <taxon>Poritidae</taxon>
        <taxon>Porites</taxon>
    </lineage>
</organism>
<evidence type="ECO:0000313" key="3">
    <source>
        <dbReference type="EMBL" id="CAH3144605.1"/>
    </source>
</evidence>
<dbReference type="PROSITE" id="PS50017">
    <property type="entry name" value="DEATH_DOMAIN"/>
    <property type="match status" value="1"/>
</dbReference>
<evidence type="ECO:0000256" key="1">
    <source>
        <dbReference type="SAM" id="MobiDB-lite"/>
    </source>
</evidence>
<feature type="compositionally biased region" description="Low complexity" evidence="1">
    <location>
        <begin position="719"/>
        <end position="739"/>
    </location>
</feature>
<sequence>MAEAKGWSGQAELAICCLVDETRQGKKLLRRHFLGLGCLAKFESVEFLRPLGKPTRSINSKFFLVANKRAVLTKDHLMAIKKPRKDRKKISVKVVAEFLSMEDGKVLERRDLSELCSSFEKDDVYDLKGVTYVALTNEKGSSFLRSRCLEVYNFSEESESSMLWDQLQCLVFSKETVAETTEQERPVAFSTRIYDLFHCDHVFAAGDDSQFGNVNVSTSPSRKRFRKEDEFAKGDVPLGAIIATKDCQLAGFLDFYNKHPVPLLFGSNFQETGETMTHTGQESQGCASGSVSHTSYQGQLAGLRSRALCLEDYLSQPSFMSSSAVNGSENSGAGEMALQQQNVESYGEEDVQNNKSRGPFPSENSDRFTDSRRHLADYSPPKDVGKIESELPVGAVGGGIYPPVESHIPAGSHISASGGSDDKSNPGGTAQPGEIKCTLDDKVAAAAEGDTDTDSSEVHVNGRSSNEGLPQEGNCSQAVEQGETESELPVGAAGGICPPVDSNSLAGSHSSVSGGDDKSNPVGNTQPGEIKHNLDNKVAAVAEKDTNLHPSETGSELPAGASGGIYPQVKPDLVAGCHITAGSGVIKSDPGGTALPRVVKHTLDDKVAAAAESDAECVVNGDHSLKSKDVDNTSSKLIPPDGLGCQPVTPLTEISSEGAINTGIKLTKIPSDKAQIMVPQDGISRPSTFISEEATTKEATTFLPPSHNHKDTTPSSLVDPPDGLSGQPSSLPSGVVSGGARSIETKAASLPLTNQKETIQSRRFPPSGSVQSQLPSQALIVGASSNDPKSVKLPCKSDKDKGPTRAQPEGLSIQASSDTTDRAGNDDVKVVALPAKNDRTQSGVTAPSGLSSQRSSVTTAPVPEGASNVESQEMSTSGHRIAGTRLSCLDDSAFAKKEELRSKPKEKKRKFKPTDPLAETILGCLDLLEGLSRCLDKEYKYGSCKCWKHLAESFNIGEQEYQKFNCSQVHSPTEVMFEYLQTRRPEITIANIKDGLHSILREDVVHVLVKYEKTYDTVHNGTLVCSLFDSDPDIIGEIAFLLDMQKKGLKNWSDLAASLEIPRKDFKTFETCNTDCPAAERLFELVKIKYPRTTVMDLISHLDAIKRHDVIAVIRECTKEYSLLKDLMEDLDVMENVCELLNQKQRTNRVKNWSHLGRRFNFKKEILDDFSASQEEIVCPTEALIQHLRGSHPNSTLQELILKIHLIDRDDALEVLDDYLQGE</sequence>
<comment type="caution">
    <text evidence="3">The sequence shown here is derived from an EMBL/GenBank/DDBJ whole genome shotgun (WGS) entry which is preliminary data.</text>
</comment>
<protein>
    <recommendedName>
        <fullName evidence="2">Death domain-containing protein</fullName>
    </recommendedName>
</protein>
<gene>
    <name evidence="3" type="ORF">PEVE_00043231</name>
</gene>
<accession>A0ABN8PIF1</accession>
<name>A0ABN8PIF1_9CNID</name>
<dbReference type="PANTHER" id="PTHR14657">
    <property type="entry name" value="IGF-LIKE FAMILY RECEPTOR 1"/>
    <property type="match status" value="1"/>
</dbReference>
<evidence type="ECO:0000313" key="4">
    <source>
        <dbReference type="Proteomes" id="UP001159427"/>
    </source>
</evidence>
<dbReference type="Proteomes" id="UP001159427">
    <property type="component" value="Unassembled WGS sequence"/>
</dbReference>
<evidence type="ECO:0000259" key="2">
    <source>
        <dbReference type="PROSITE" id="PS50017"/>
    </source>
</evidence>
<dbReference type="InterPro" id="IPR042355">
    <property type="entry name" value="IGFLR1"/>
</dbReference>
<feature type="compositionally biased region" description="Polar residues" evidence="1">
    <location>
        <begin position="840"/>
        <end position="859"/>
    </location>
</feature>
<feature type="region of interest" description="Disordered" evidence="1">
    <location>
        <begin position="343"/>
        <end position="386"/>
    </location>
</feature>
<proteinExistence type="predicted"/>
<keyword evidence="4" id="KW-1185">Reference proteome</keyword>
<dbReference type="InterPro" id="IPR000488">
    <property type="entry name" value="Death_dom"/>
</dbReference>
<feature type="region of interest" description="Disordered" evidence="1">
    <location>
        <begin position="402"/>
        <end position="532"/>
    </location>
</feature>
<feature type="compositionally biased region" description="Polar residues" evidence="1">
    <location>
        <begin position="462"/>
        <end position="479"/>
    </location>
</feature>
<feature type="region of interest" description="Disordered" evidence="1">
    <location>
        <begin position="698"/>
        <end position="882"/>
    </location>
</feature>
<dbReference type="SUPFAM" id="SSF47986">
    <property type="entry name" value="DEATH domain"/>
    <property type="match status" value="3"/>
</dbReference>
<reference evidence="3 4" key="1">
    <citation type="submission" date="2022-05" db="EMBL/GenBank/DDBJ databases">
        <authorList>
            <consortium name="Genoscope - CEA"/>
            <person name="William W."/>
        </authorList>
    </citation>
    <scope>NUCLEOTIDE SEQUENCE [LARGE SCALE GENOMIC DNA]</scope>
</reference>
<feature type="domain" description="Death" evidence="2">
    <location>
        <begin position="1152"/>
        <end position="1220"/>
    </location>
</feature>
<dbReference type="PANTHER" id="PTHR14657:SF2">
    <property type="entry name" value="IGF-LIKE FAMILY RECEPTOR 1"/>
    <property type="match status" value="1"/>
</dbReference>
<feature type="compositionally biased region" description="Polar residues" evidence="1">
    <location>
        <begin position="868"/>
        <end position="878"/>
    </location>
</feature>
<dbReference type="EMBL" id="CALNXI010000874">
    <property type="protein sequence ID" value="CAH3144605.1"/>
    <property type="molecule type" value="Genomic_DNA"/>
</dbReference>
<dbReference type="Gene3D" id="1.10.533.10">
    <property type="entry name" value="Death Domain, Fas"/>
    <property type="match status" value="3"/>
</dbReference>
<dbReference type="InterPro" id="IPR011029">
    <property type="entry name" value="DEATH-like_dom_sf"/>
</dbReference>
<feature type="compositionally biased region" description="Basic and acidic residues" evidence="1">
    <location>
        <begin position="819"/>
        <end position="829"/>
    </location>
</feature>